<evidence type="ECO:0000313" key="3">
    <source>
        <dbReference type="EMBL" id="UOQ60396.1"/>
    </source>
</evidence>
<evidence type="ECO:0008006" key="5">
    <source>
        <dbReference type="Google" id="ProtNLM"/>
    </source>
</evidence>
<sequence length="140" mass="15722">MSEDQLARVFGDVTIVQGVLWLVALGALWAIAAKFDWWGRLKRFIATIDALAVLPAKLALLDEIHHEVRPNTGTSLNDAVRRVEAVQQQQTIQLNQQDMKLEEQSEKLTGLQELMESGDAELNTRVSDIENTMNPGRDKQ</sequence>
<evidence type="ECO:0000313" key="4">
    <source>
        <dbReference type="Proteomes" id="UP000831775"/>
    </source>
</evidence>
<keyword evidence="2" id="KW-0472">Membrane</keyword>
<keyword evidence="4" id="KW-1185">Reference proteome</keyword>
<feature type="compositionally biased region" description="Polar residues" evidence="1">
    <location>
        <begin position="124"/>
        <end position="134"/>
    </location>
</feature>
<gene>
    <name evidence="3" type="ORF">MUN76_15410</name>
</gene>
<evidence type="ECO:0000256" key="1">
    <source>
        <dbReference type="SAM" id="MobiDB-lite"/>
    </source>
</evidence>
<keyword evidence="2" id="KW-1133">Transmembrane helix</keyword>
<feature type="region of interest" description="Disordered" evidence="1">
    <location>
        <begin position="120"/>
        <end position="140"/>
    </location>
</feature>
<organism evidence="3 4">
    <name type="scientific">Leucobacter rhizosphaerae</name>
    <dbReference type="NCBI Taxonomy" id="2932245"/>
    <lineage>
        <taxon>Bacteria</taxon>
        <taxon>Bacillati</taxon>
        <taxon>Actinomycetota</taxon>
        <taxon>Actinomycetes</taxon>
        <taxon>Micrococcales</taxon>
        <taxon>Microbacteriaceae</taxon>
        <taxon>Leucobacter</taxon>
    </lineage>
</organism>
<reference evidence="3 4" key="1">
    <citation type="submission" date="2022-04" db="EMBL/GenBank/DDBJ databases">
        <title>Leucobacter sp. isolated from rhizosphere of onion.</title>
        <authorList>
            <person name="Won M."/>
            <person name="Lee C.-M."/>
            <person name="Woen H.-Y."/>
            <person name="Kwon S.-W."/>
        </authorList>
    </citation>
    <scope>NUCLEOTIDE SEQUENCE [LARGE SCALE GENOMIC DNA]</scope>
    <source>
        <strain evidence="3 4">H25R-14</strain>
    </source>
</reference>
<keyword evidence="2" id="KW-0812">Transmembrane</keyword>
<protein>
    <recommendedName>
        <fullName evidence="5">DUF2746 domain-containing protein</fullName>
    </recommendedName>
</protein>
<feature type="transmembrane region" description="Helical" evidence="2">
    <location>
        <begin position="15"/>
        <end position="33"/>
    </location>
</feature>
<dbReference type="EMBL" id="CP095043">
    <property type="protein sequence ID" value="UOQ60396.1"/>
    <property type="molecule type" value="Genomic_DNA"/>
</dbReference>
<dbReference type="RefSeq" id="WP_244685993.1">
    <property type="nucleotide sequence ID" value="NZ_CP095043.1"/>
</dbReference>
<proteinExistence type="predicted"/>
<name>A0ABY4FVS1_9MICO</name>
<evidence type="ECO:0000256" key="2">
    <source>
        <dbReference type="SAM" id="Phobius"/>
    </source>
</evidence>
<accession>A0ABY4FVS1</accession>
<dbReference type="Proteomes" id="UP000831775">
    <property type="component" value="Chromosome"/>
</dbReference>